<dbReference type="EMBL" id="LPVJ01000006">
    <property type="protein sequence ID" value="KUO97083.1"/>
    <property type="molecule type" value="Genomic_DNA"/>
</dbReference>
<evidence type="ECO:0000313" key="3">
    <source>
        <dbReference type="EMBL" id="KUO97083.1"/>
    </source>
</evidence>
<evidence type="ECO:0000313" key="4">
    <source>
        <dbReference type="Proteomes" id="UP000053557"/>
    </source>
</evidence>
<dbReference type="Pfam" id="PF01906">
    <property type="entry name" value="YbjQ_1"/>
    <property type="match status" value="1"/>
</dbReference>
<sequence>MFRFWFGDKKNQQVSPVLSSPPPPALDLKALREAEAARANRTAQALAQGRLPDDAKARMERQKSGQLPWTSDLSVSEWAGLRAYRFRPLGQVMGSSFYHVGYVPNGLLSYYTNTHEMRAPTQAMYEGRRLALERMEQEAIALGAHAVVGVDLKRSPFQLQDDVVEFSCFGTAVTLENVPLPSRPILCSVSGQDLVRLLARGVMPIGLALGASFYYVRTDFWDLRQEQSFYNQEMGHFSRAVNEIRRTVTHKLHEDAKRLGGTGVVGGDFSFHVEEIAGGTTNDDQEIIDHILQALMVGTVISHVPQMEMPVAPKLAITLNDGLIRGQRGR</sequence>
<dbReference type="InterPro" id="IPR002765">
    <property type="entry name" value="UPF0145_YbjQ-like"/>
</dbReference>
<evidence type="ECO:0008006" key="5">
    <source>
        <dbReference type="Google" id="ProtNLM"/>
    </source>
</evidence>
<reference evidence="3 4" key="1">
    <citation type="submission" date="2015-12" db="EMBL/GenBank/DDBJ databases">
        <title>Draft genome sequence of Acidibacillus ferrooxidans ITV001, isolated from a chalcopyrite acid mine drainage site in Brazil.</title>
        <authorList>
            <person name="Dall'Agnol H."/>
            <person name="Nancucheo I."/>
            <person name="Johnson B."/>
            <person name="Oliveira R."/>
            <person name="Leite L."/>
            <person name="Pylro V."/>
            <person name="Nunes G.L."/>
            <person name="Tzotzos G."/>
            <person name="Fernandes G.R."/>
            <person name="Dutra J."/>
            <person name="Orellana S.C."/>
            <person name="Oliveira G."/>
        </authorList>
    </citation>
    <scope>NUCLEOTIDE SEQUENCE [LARGE SCALE GENOMIC DNA]</scope>
    <source>
        <strain evidence="4">ITV01</strain>
    </source>
</reference>
<dbReference type="OrthoDB" id="9796448at2"/>
<dbReference type="Proteomes" id="UP000053557">
    <property type="component" value="Unassembled WGS sequence"/>
</dbReference>
<dbReference type="Gene3D" id="3.30.110.70">
    <property type="entry name" value="Hypothetical protein apc22750. Chain B"/>
    <property type="match status" value="2"/>
</dbReference>
<dbReference type="SUPFAM" id="SSF117782">
    <property type="entry name" value="YbjQ-like"/>
    <property type="match status" value="2"/>
</dbReference>
<proteinExistence type="inferred from homology"/>
<feature type="compositionally biased region" description="Basic and acidic residues" evidence="2">
    <location>
        <begin position="51"/>
        <end position="63"/>
    </location>
</feature>
<dbReference type="AlphaFoldDB" id="A0A117SYK0"/>
<comment type="caution">
    <text evidence="3">The sequence shown here is derived from an EMBL/GenBank/DDBJ whole genome shotgun (WGS) entry which is preliminary data.</text>
</comment>
<feature type="region of interest" description="Disordered" evidence="2">
    <location>
        <begin position="44"/>
        <end position="63"/>
    </location>
</feature>
<dbReference type="InterPro" id="IPR035439">
    <property type="entry name" value="UPF0145_dom_sf"/>
</dbReference>
<dbReference type="RefSeq" id="WP_067711486.1">
    <property type="nucleotide sequence ID" value="NZ_LPVJ01000006.1"/>
</dbReference>
<comment type="similarity">
    <text evidence="1">Belongs to the UPF0145 family.</text>
</comment>
<dbReference type="PANTHER" id="PTHR34068:SF2">
    <property type="entry name" value="UPF0145 PROTEIN SCO3412"/>
    <property type="match status" value="1"/>
</dbReference>
<keyword evidence="4" id="KW-1185">Reference proteome</keyword>
<accession>A0A117SYK0</accession>
<evidence type="ECO:0000256" key="1">
    <source>
        <dbReference type="ARBA" id="ARBA00010751"/>
    </source>
</evidence>
<dbReference type="PANTHER" id="PTHR34068">
    <property type="entry name" value="UPF0145 PROTEIN YBJQ"/>
    <property type="match status" value="1"/>
</dbReference>
<evidence type="ECO:0000256" key="2">
    <source>
        <dbReference type="SAM" id="MobiDB-lite"/>
    </source>
</evidence>
<name>A0A117SYK0_9BACL</name>
<protein>
    <recommendedName>
        <fullName evidence="5">Heavy metal-binding domain-containing protein</fullName>
    </recommendedName>
</protein>
<gene>
    <name evidence="3" type="ORF">ATW55_12265</name>
</gene>
<organism evidence="3 4">
    <name type="scientific">Ferroacidibacillus organovorans</name>
    <dbReference type="NCBI Taxonomy" id="1765683"/>
    <lineage>
        <taxon>Bacteria</taxon>
        <taxon>Bacillati</taxon>
        <taxon>Bacillota</taxon>
        <taxon>Bacilli</taxon>
        <taxon>Bacillales</taxon>
        <taxon>Alicyclobacillaceae</taxon>
        <taxon>Ferroacidibacillus</taxon>
    </lineage>
</organism>